<evidence type="ECO:0000313" key="4">
    <source>
        <dbReference type="EMBL" id="UOG74000.1"/>
    </source>
</evidence>
<gene>
    <name evidence="4" type="ORF">MTX78_17980</name>
</gene>
<dbReference type="InterPro" id="IPR002909">
    <property type="entry name" value="IPT_dom"/>
</dbReference>
<name>A0ABY4CUP9_9BACT</name>
<feature type="domain" description="IPT/TIG" evidence="2">
    <location>
        <begin position="139"/>
        <end position="197"/>
    </location>
</feature>
<dbReference type="InterPro" id="IPR014756">
    <property type="entry name" value="Ig_E-set"/>
</dbReference>
<proteinExistence type="predicted"/>
<keyword evidence="1" id="KW-0732">Signal</keyword>
<evidence type="ECO:0000256" key="1">
    <source>
        <dbReference type="SAM" id="SignalP"/>
    </source>
</evidence>
<feature type="domain" description="IPT/TIG" evidence="2">
    <location>
        <begin position="61"/>
        <end position="123"/>
    </location>
</feature>
<dbReference type="Proteomes" id="UP000831113">
    <property type="component" value="Chromosome"/>
</dbReference>
<dbReference type="Pfam" id="PF18329">
    <property type="entry name" value="SGBP_B_XBD"/>
    <property type="match status" value="1"/>
</dbReference>
<organism evidence="4 5">
    <name type="scientific">Hymenobacter tibetensis</name>
    <dbReference type="NCBI Taxonomy" id="497967"/>
    <lineage>
        <taxon>Bacteria</taxon>
        <taxon>Pseudomonadati</taxon>
        <taxon>Bacteroidota</taxon>
        <taxon>Cytophagia</taxon>
        <taxon>Cytophagales</taxon>
        <taxon>Hymenobacteraceae</taxon>
        <taxon>Hymenobacter</taxon>
    </lineage>
</organism>
<feature type="domain" description="Surface glycan-binding protein B xyloglucan binding" evidence="3">
    <location>
        <begin position="211"/>
        <end position="370"/>
    </location>
</feature>
<evidence type="ECO:0000259" key="3">
    <source>
        <dbReference type="Pfam" id="PF18329"/>
    </source>
</evidence>
<sequence>MKLYSTFNHALVAGLLLGAFAFSACEKEDAPACSGAPSVERISTPTNRTEGLTNGKLADWVIIQGSNFCGVSQVLFNDVEADLKDAYITPTEITLRIPRVVPKNVSNMVTIVSDAGSTETAYTLSIPSLEVAGMSNEYTPAGQRMAVVGKNFDLYGISVTSGKVLWNGTPLTVTRATSDSLYFTVPANATPGATLKVIDANNVEKAVPGRYKDDRNIVFGYDQGGSIWGGNTYITQGPIPAPINGSFIRVITTVNEWVWTEFSTSNQLTLPNAVVANPSGYVLRFEMNTLKPFSTSGIKFVIDGDANTYTWTPAVPFNTRGQWSTRTVNLTDIVKNPLEPTRTLHEFKFVFHGPGTLDADIAFDNFRIVPKD</sequence>
<evidence type="ECO:0000259" key="2">
    <source>
        <dbReference type="Pfam" id="PF01833"/>
    </source>
</evidence>
<dbReference type="PROSITE" id="PS51257">
    <property type="entry name" value="PROKAR_LIPOPROTEIN"/>
    <property type="match status" value="1"/>
</dbReference>
<dbReference type="Pfam" id="PF01833">
    <property type="entry name" value="TIG"/>
    <property type="match status" value="2"/>
</dbReference>
<dbReference type="Gene3D" id="2.60.40.10">
    <property type="entry name" value="Immunoglobulins"/>
    <property type="match status" value="2"/>
</dbReference>
<feature type="signal peptide" evidence="1">
    <location>
        <begin position="1"/>
        <end position="24"/>
    </location>
</feature>
<keyword evidence="5" id="KW-1185">Reference proteome</keyword>
<dbReference type="InterPro" id="IPR040475">
    <property type="entry name" value="SGBP_B_XBD"/>
</dbReference>
<feature type="chain" id="PRO_5045700189" evidence="1">
    <location>
        <begin position="25"/>
        <end position="372"/>
    </location>
</feature>
<evidence type="ECO:0000313" key="5">
    <source>
        <dbReference type="Proteomes" id="UP000831113"/>
    </source>
</evidence>
<dbReference type="InterPro" id="IPR013783">
    <property type="entry name" value="Ig-like_fold"/>
</dbReference>
<accession>A0ABY4CUP9</accession>
<dbReference type="SUPFAM" id="SSF81296">
    <property type="entry name" value="E set domains"/>
    <property type="match status" value="1"/>
</dbReference>
<reference evidence="4 5" key="1">
    <citation type="submission" date="2022-03" db="EMBL/GenBank/DDBJ databases">
        <title>Hymenobactersp. isolated from the air.</title>
        <authorList>
            <person name="Won M."/>
            <person name="Kwon S.-W."/>
        </authorList>
    </citation>
    <scope>NUCLEOTIDE SEQUENCE [LARGE SCALE GENOMIC DNA]</scope>
    <source>
        <strain evidence="4 5">KACC 21982</strain>
    </source>
</reference>
<dbReference type="RefSeq" id="WP_243797135.1">
    <property type="nucleotide sequence ID" value="NZ_CP094669.1"/>
</dbReference>
<dbReference type="EMBL" id="CP094669">
    <property type="protein sequence ID" value="UOG74000.1"/>
    <property type="molecule type" value="Genomic_DNA"/>
</dbReference>
<protein>
    <submittedName>
        <fullName evidence="4">Glycan-binding surface protein</fullName>
    </submittedName>
</protein>